<dbReference type="InterPro" id="IPR050570">
    <property type="entry name" value="Cell_wall_metabolism_enzyme"/>
</dbReference>
<dbReference type="Gene3D" id="3.10.350.10">
    <property type="entry name" value="LysM domain"/>
    <property type="match status" value="1"/>
</dbReference>
<dbReference type="Pfam" id="PF01476">
    <property type="entry name" value="LysM"/>
    <property type="match status" value="1"/>
</dbReference>
<dbReference type="InterPro" id="IPR018392">
    <property type="entry name" value="LysM"/>
</dbReference>
<evidence type="ECO:0000259" key="1">
    <source>
        <dbReference type="PROSITE" id="PS51782"/>
    </source>
</evidence>
<dbReference type="SMART" id="SM00257">
    <property type="entry name" value="LysM"/>
    <property type="match status" value="1"/>
</dbReference>
<dbReference type="PANTHER" id="PTHR21666:SF270">
    <property type="entry name" value="MUREIN HYDROLASE ACTIVATOR ENVC"/>
    <property type="match status" value="1"/>
</dbReference>
<dbReference type="Proteomes" id="UP000391919">
    <property type="component" value="Unassembled WGS sequence"/>
</dbReference>
<dbReference type="CDD" id="cd00118">
    <property type="entry name" value="LysM"/>
    <property type="match status" value="1"/>
</dbReference>
<accession>A0A5J4JFJ7</accession>
<keyword evidence="3" id="KW-1185">Reference proteome</keyword>
<dbReference type="InterPro" id="IPR011055">
    <property type="entry name" value="Dup_hybrid_motif"/>
</dbReference>
<dbReference type="EMBL" id="BKZQ01000005">
    <property type="protein sequence ID" value="GER69307.1"/>
    <property type="molecule type" value="Genomic_DNA"/>
</dbReference>
<organism evidence="2 3">
    <name type="scientific">Weizmannia acidilactici</name>
    <dbReference type="NCBI Taxonomy" id="2607726"/>
    <lineage>
        <taxon>Bacteria</taxon>
        <taxon>Bacillati</taxon>
        <taxon>Bacillota</taxon>
        <taxon>Bacilli</taxon>
        <taxon>Bacillales</taxon>
        <taxon>Bacillaceae</taxon>
        <taxon>Heyndrickxia</taxon>
    </lineage>
</organism>
<dbReference type="GO" id="GO:0004222">
    <property type="term" value="F:metalloendopeptidase activity"/>
    <property type="evidence" value="ECO:0007669"/>
    <property type="project" value="TreeGrafter"/>
</dbReference>
<comment type="caution">
    <text evidence="2">The sequence shown here is derived from an EMBL/GenBank/DDBJ whole genome shotgun (WGS) entry which is preliminary data.</text>
</comment>
<dbReference type="CDD" id="cd12797">
    <property type="entry name" value="M23_peptidase"/>
    <property type="match status" value="1"/>
</dbReference>
<reference evidence="2 3" key="1">
    <citation type="submission" date="2019-09" db="EMBL/GenBank/DDBJ databases">
        <title>Draft genome sequence of Bacillus sp. JC-7.</title>
        <authorList>
            <person name="Tanaka N."/>
            <person name="Shiwa Y."/>
            <person name="Fujita N."/>
            <person name="Tanasupawat S."/>
        </authorList>
    </citation>
    <scope>NUCLEOTIDE SEQUENCE [LARGE SCALE GENOMIC DNA]</scope>
    <source>
        <strain evidence="2 3">JC-7</strain>
    </source>
</reference>
<dbReference type="RefSeq" id="WP_151679492.1">
    <property type="nucleotide sequence ID" value="NZ_BKZP01000004.1"/>
</dbReference>
<dbReference type="Gene3D" id="2.70.70.10">
    <property type="entry name" value="Glucose Permease (Domain IIA)"/>
    <property type="match status" value="1"/>
</dbReference>
<dbReference type="Pfam" id="PF01551">
    <property type="entry name" value="Peptidase_M23"/>
    <property type="match status" value="1"/>
</dbReference>
<proteinExistence type="predicted"/>
<sequence>MPGYIKMFVHASIAAACIVLGARESLASENDIRETTKNWIFPAGGTISDTFHTRGGAHKGIDIAGKYREKVFSADKGIVIRSYYSASYGNVVFIRHPSGYETVYAHLDERVVEKGQRIEMGGLVGYMGTTGDSTGTHLHFEVHAGKWTLDKKNAIDPFLVFGAGERGQLVSAKAHDPYGIAAASAPGHAAYIVKKGDTLWKISLLYHTSVDRLKSWNNMRTDQIYAGQVLEIENGNNR</sequence>
<dbReference type="AlphaFoldDB" id="A0A5J4JFJ7"/>
<evidence type="ECO:0000313" key="2">
    <source>
        <dbReference type="EMBL" id="GER69307.1"/>
    </source>
</evidence>
<dbReference type="PROSITE" id="PS51257">
    <property type="entry name" value="PROKAR_LIPOPROTEIN"/>
    <property type="match status" value="1"/>
</dbReference>
<dbReference type="SUPFAM" id="SSF54106">
    <property type="entry name" value="LysM domain"/>
    <property type="match status" value="1"/>
</dbReference>
<feature type="domain" description="LysM" evidence="1">
    <location>
        <begin position="189"/>
        <end position="232"/>
    </location>
</feature>
<gene>
    <name evidence="2" type="ORF">BpJC7_06100</name>
</gene>
<evidence type="ECO:0000313" key="3">
    <source>
        <dbReference type="Proteomes" id="UP000391919"/>
    </source>
</evidence>
<dbReference type="PANTHER" id="PTHR21666">
    <property type="entry name" value="PEPTIDASE-RELATED"/>
    <property type="match status" value="1"/>
</dbReference>
<name>A0A5J4JFJ7_9BACI</name>
<dbReference type="InterPro" id="IPR036779">
    <property type="entry name" value="LysM_dom_sf"/>
</dbReference>
<dbReference type="SUPFAM" id="SSF51261">
    <property type="entry name" value="Duplicated hybrid motif"/>
    <property type="match status" value="1"/>
</dbReference>
<protein>
    <submittedName>
        <fullName evidence="2">Peptidase M23</fullName>
    </submittedName>
</protein>
<dbReference type="InterPro" id="IPR016047">
    <property type="entry name" value="M23ase_b-sheet_dom"/>
</dbReference>
<dbReference type="PROSITE" id="PS51782">
    <property type="entry name" value="LYSM"/>
    <property type="match status" value="1"/>
</dbReference>